<evidence type="ECO:0008006" key="3">
    <source>
        <dbReference type="Google" id="ProtNLM"/>
    </source>
</evidence>
<dbReference type="AlphaFoldDB" id="A0A0S4LJY5"/>
<organism evidence="1 2">
    <name type="scientific">Candidatus Nitrospira nitrificans</name>
    <dbReference type="NCBI Taxonomy" id="1742973"/>
    <lineage>
        <taxon>Bacteria</taxon>
        <taxon>Pseudomonadati</taxon>
        <taxon>Nitrospirota</taxon>
        <taxon>Nitrospiria</taxon>
        <taxon>Nitrospirales</taxon>
        <taxon>Nitrospiraceae</taxon>
        <taxon>Nitrospira</taxon>
    </lineage>
</organism>
<proteinExistence type="predicted"/>
<sequence>MQTRRLLILSLVGLLLSGIVTGCGHISGGAAPSTEPLMPGSYREIGPVSGEDCVGYLLGLIPISDGNETKDAIAAALKKSPGATALVKFTADTYSQNYIVYARVCTQVHGVAVGPK</sequence>
<dbReference type="Proteomes" id="UP000198736">
    <property type="component" value="Unassembled WGS sequence"/>
</dbReference>
<protein>
    <recommendedName>
        <fullName evidence="3">Lipoprotein</fullName>
    </recommendedName>
</protein>
<dbReference type="PROSITE" id="PS51257">
    <property type="entry name" value="PROKAR_LIPOPROTEIN"/>
    <property type="match status" value="1"/>
</dbReference>
<name>A0A0S4LJY5_9BACT</name>
<evidence type="ECO:0000313" key="2">
    <source>
        <dbReference type="Proteomes" id="UP000198736"/>
    </source>
</evidence>
<dbReference type="STRING" id="1742973.COMA2_40086"/>
<gene>
    <name evidence="1" type="ORF">COMA2_40086</name>
</gene>
<accession>A0A0S4LJY5</accession>
<keyword evidence="2" id="KW-1185">Reference proteome</keyword>
<dbReference type="EMBL" id="CZPZ01000031">
    <property type="protein sequence ID" value="CUS37907.1"/>
    <property type="molecule type" value="Genomic_DNA"/>
</dbReference>
<reference evidence="2" key="1">
    <citation type="submission" date="2015-10" db="EMBL/GenBank/DDBJ databases">
        <authorList>
            <person name="Luecker S."/>
            <person name="Luecker S."/>
        </authorList>
    </citation>
    <scope>NUCLEOTIDE SEQUENCE [LARGE SCALE GENOMIC DNA]</scope>
</reference>
<evidence type="ECO:0000313" key="1">
    <source>
        <dbReference type="EMBL" id="CUS37907.1"/>
    </source>
</evidence>